<proteinExistence type="predicted"/>
<evidence type="ECO:0000256" key="2">
    <source>
        <dbReference type="ARBA" id="ARBA00022636"/>
    </source>
</evidence>
<dbReference type="CDD" id="cd01949">
    <property type="entry name" value="GGDEF"/>
    <property type="match status" value="1"/>
</dbReference>
<evidence type="ECO:0000313" key="7">
    <source>
        <dbReference type="EMBL" id="MDO6452053.1"/>
    </source>
</evidence>
<keyword evidence="2" id="KW-0973">c-di-GMP</keyword>
<dbReference type="Pfam" id="PF00990">
    <property type="entry name" value="GGDEF"/>
    <property type="match status" value="1"/>
</dbReference>
<dbReference type="SMART" id="SM00267">
    <property type="entry name" value="GGDEF"/>
    <property type="match status" value="1"/>
</dbReference>
<accession>A0AAW7XCV7</accession>
<dbReference type="SUPFAM" id="SSF141868">
    <property type="entry name" value="EAL domain-like"/>
    <property type="match status" value="1"/>
</dbReference>
<dbReference type="PROSITE" id="PS50887">
    <property type="entry name" value="GGDEF"/>
    <property type="match status" value="1"/>
</dbReference>
<dbReference type="Gene3D" id="3.30.70.270">
    <property type="match status" value="1"/>
</dbReference>
<dbReference type="FunFam" id="3.20.20.450:FF:000001">
    <property type="entry name" value="Cyclic di-GMP phosphodiesterase yahA"/>
    <property type="match status" value="1"/>
</dbReference>
<dbReference type="SUPFAM" id="SSF55073">
    <property type="entry name" value="Nucleotide cyclase"/>
    <property type="match status" value="1"/>
</dbReference>
<evidence type="ECO:0000259" key="6">
    <source>
        <dbReference type="PROSITE" id="PS50887"/>
    </source>
</evidence>
<dbReference type="GO" id="GO:0071111">
    <property type="term" value="F:cyclic-guanylate-specific phosphodiesterase activity"/>
    <property type="evidence" value="ECO:0007669"/>
    <property type="project" value="UniProtKB-EC"/>
</dbReference>
<name>A0AAW7XCV7_9GAMM</name>
<dbReference type="InterPro" id="IPR001633">
    <property type="entry name" value="EAL_dom"/>
</dbReference>
<feature type="domain" description="Response regulatory" evidence="4">
    <location>
        <begin position="13"/>
        <end position="130"/>
    </location>
</feature>
<evidence type="ECO:0000256" key="1">
    <source>
        <dbReference type="ARBA" id="ARBA00012282"/>
    </source>
</evidence>
<reference evidence="7" key="1">
    <citation type="submission" date="2023-07" db="EMBL/GenBank/DDBJ databases">
        <title>Genome content predicts the carbon catabolic preferences of heterotrophic bacteria.</title>
        <authorList>
            <person name="Gralka M."/>
        </authorList>
    </citation>
    <scope>NUCLEOTIDE SEQUENCE</scope>
    <source>
        <strain evidence="7">I2M16</strain>
    </source>
</reference>
<dbReference type="InterPro" id="IPR035919">
    <property type="entry name" value="EAL_sf"/>
</dbReference>
<feature type="domain" description="EAL" evidence="5">
    <location>
        <begin position="324"/>
        <end position="579"/>
    </location>
</feature>
<dbReference type="EC" id="3.1.4.52" evidence="1"/>
<dbReference type="InterPro" id="IPR001789">
    <property type="entry name" value="Sig_transdc_resp-reg_receiver"/>
</dbReference>
<dbReference type="Proteomes" id="UP001169862">
    <property type="component" value="Unassembled WGS sequence"/>
</dbReference>
<evidence type="ECO:0000259" key="4">
    <source>
        <dbReference type="PROSITE" id="PS50110"/>
    </source>
</evidence>
<dbReference type="EMBL" id="JAUOPG010000001">
    <property type="protein sequence ID" value="MDO6452053.1"/>
    <property type="molecule type" value="Genomic_DNA"/>
</dbReference>
<keyword evidence="3" id="KW-0597">Phosphoprotein</keyword>
<feature type="modified residue" description="4-aspartylphosphate" evidence="3">
    <location>
        <position position="63"/>
    </location>
</feature>
<dbReference type="SUPFAM" id="SSF52172">
    <property type="entry name" value="CheY-like"/>
    <property type="match status" value="1"/>
</dbReference>
<dbReference type="PROSITE" id="PS50883">
    <property type="entry name" value="EAL"/>
    <property type="match status" value="1"/>
</dbReference>
<dbReference type="RefSeq" id="WP_303548046.1">
    <property type="nucleotide sequence ID" value="NZ_JAUOPG010000001.1"/>
</dbReference>
<dbReference type="CDD" id="cd01948">
    <property type="entry name" value="EAL"/>
    <property type="match status" value="1"/>
</dbReference>
<feature type="domain" description="GGDEF" evidence="6">
    <location>
        <begin position="170"/>
        <end position="315"/>
    </location>
</feature>
<dbReference type="InterPro" id="IPR050706">
    <property type="entry name" value="Cyclic-di-GMP_PDE-like"/>
</dbReference>
<dbReference type="AlphaFoldDB" id="A0AAW7XCV7"/>
<evidence type="ECO:0000259" key="5">
    <source>
        <dbReference type="PROSITE" id="PS50883"/>
    </source>
</evidence>
<sequence>MVAEQGTVLADSFIMMVDDEPIMLDLIQVFLEDAGCEQFMGLSESTQAVEQVTNNQPDVLLLDLVMPEVNGFEVLRSLRNQPETKHLPIVVLTSSSDGPTKLEALELGATDFLAKPVDPSELVLRVRNILTVKAYQDQLAYYDALTGLPNRILCRDRLSAALSAPCADDNRSAILVLRLSGFKRISDSYGSRIGDALLKAASKRLINTLMSIDFLSTENVADVQRLVARIGAEELAVLVHDVGTPENASFIAEQLVNAFERAFQIDTFELFMNISIGISLAKDDGDDADTLLKNASYAADFLAEEGVSHINFYSVEANEDLKERVDLQQDLRKALQTNEEFFLLYQPQVDAQTGVVKGGEALVRWRHPVNGIVPPFLFIPVAEQYGLMVALGEWIFRRACTQAAQWQQEGMKDVSISINVSGKQFSAPNFVDFVAQCLAETQVDPSGIIIELTESLAMDDAAATINLLHELKSLGLQISVDDFGTGYSSLSYLKNFPLDELKIDKAFVDGLPNDKGDQAITSAIITMAKKLSFKVVAEGVEHKEQADYLAHADCDLIQGYYFSKPILPEEFMSFYREHS</sequence>
<dbReference type="SMART" id="SM00448">
    <property type="entry name" value="REC"/>
    <property type="match status" value="1"/>
</dbReference>
<dbReference type="Pfam" id="PF00563">
    <property type="entry name" value="EAL"/>
    <property type="match status" value="1"/>
</dbReference>
<dbReference type="Gene3D" id="3.40.50.2300">
    <property type="match status" value="1"/>
</dbReference>
<dbReference type="InterPro" id="IPR029787">
    <property type="entry name" value="Nucleotide_cyclase"/>
</dbReference>
<dbReference type="SMART" id="SM00052">
    <property type="entry name" value="EAL"/>
    <property type="match status" value="1"/>
</dbReference>
<evidence type="ECO:0000313" key="8">
    <source>
        <dbReference type="Proteomes" id="UP001169862"/>
    </source>
</evidence>
<dbReference type="PANTHER" id="PTHR33121:SF70">
    <property type="entry name" value="SIGNALING PROTEIN YKOW"/>
    <property type="match status" value="1"/>
</dbReference>
<dbReference type="InterPro" id="IPR043128">
    <property type="entry name" value="Rev_trsase/Diguanyl_cyclase"/>
</dbReference>
<dbReference type="GO" id="GO:0000160">
    <property type="term" value="P:phosphorelay signal transduction system"/>
    <property type="evidence" value="ECO:0007669"/>
    <property type="project" value="InterPro"/>
</dbReference>
<protein>
    <recommendedName>
        <fullName evidence="1">cyclic-guanylate-specific phosphodiesterase</fullName>
        <ecNumber evidence="1">3.1.4.52</ecNumber>
    </recommendedName>
</protein>
<dbReference type="InterPro" id="IPR000160">
    <property type="entry name" value="GGDEF_dom"/>
</dbReference>
<dbReference type="InterPro" id="IPR011006">
    <property type="entry name" value="CheY-like_superfamily"/>
</dbReference>
<dbReference type="NCBIfam" id="TIGR00254">
    <property type="entry name" value="GGDEF"/>
    <property type="match status" value="1"/>
</dbReference>
<comment type="caution">
    <text evidence="7">The sequence shown here is derived from an EMBL/GenBank/DDBJ whole genome shotgun (WGS) entry which is preliminary data.</text>
</comment>
<evidence type="ECO:0000256" key="3">
    <source>
        <dbReference type="PROSITE-ProRule" id="PRU00169"/>
    </source>
</evidence>
<dbReference type="Gene3D" id="3.20.20.450">
    <property type="entry name" value="EAL domain"/>
    <property type="match status" value="1"/>
</dbReference>
<organism evidence="7 8">
    <name type="scientific">Neptunomonas phycophila</name>
    <dbReference type="NCBI Taxonomy" id="1572645"/>
    <lineage>
        <taxon>Bacteria</taxon>
        <taxon>Pseudomonadati</taxon>
        <taxon>Pseudomonadota</taxon>
        <taxon>Gammaproteobacteria</taxon>
        <taxon>Oceanospirillales</taxon>
        <taxon>Oceanospirillaceae</taxon>
        <taxon>Neptunomonas</taxon>
    </lineage>
</organism>
<dbReference type="PANTHER" id="PTHR33121">
    <property type="entry name" value="CYCLIC DI-GMP PHOSPHODIESTERASE PDEF"/>
    <property type="match status" value="1"/>
</dbReference>
<dbReference type="PROSITE" id="PS50110">
    <property type="entry name" value="RESPONSE_REGULATORY"/>
    <property type="match status" value="1"/>
</dbReference>
<gene>
    <name evidence="7" type="ORF">Q4490_00620</name>
</gene>
<dbReference type="Pfam" id="PF00072">
    <property type="entry name" value="Response_reg"/>
    <property type="match status" value="1"/>
</dbReference>